<reference evidence="7 8" key="1">
    <citation type="submission" date="2018-09" db="EMBL/GenBank/DDBJ databases">
        <title>Genomic Encyclopedia of Archaeal and Bacterial Type Strains, Phase II (KMG-II): from individual species to whole genera.</title>
        <authorList>
            <person name="Goeker M."/>
        </authorList>
    </citation>
    <scope>NUCLEOTIDE SEQUENCE [LARGE SCALE GENOMIC DNA]</scope>
    <source>
        <strain evidence="7 8">DSM 27148</strain>
    </source>
</reference>
<keyword evidence="4 6" id="KW-1133">Transmembrane helix</keyword>
<evidence type="ECO:0000256" key="3">
    <source>
        <dbReference type="ARBA" id="ARBA00022692"/>
    </source>
</evidence>
<dbReference type="EMBL" id="RAPN01000001">
    <property type="protein sequence ID" value="RKD91115.1"/>
    <property type="molecule type" value="Genomic_DNA"/>
</dbReference>
<feature type="transmembrane region" description="Helical" evidence="6">
    <location>
        <begin position="180"/>
        <end position="204"/>
    </location>
</feature>
<evidence type="ECO:0000313" key="7">
    <source>
        <dbReference type="EMBL" id="RKD91115.1"/>
    </source>
</evidence>
<evidence type="ECO:0000256" key="6">
    <source>
        <dbReference type="SAM" id="Phobius"/>
    </source>
</evidence>
<dbReference type="GO" id="GO:0005886">
    <property type="term" value="C:plasma membrane"/>
    <property type="evidence" value="ECO:0007669"/>
    <property type="project" value="UniProtKB-SubCell"/>
</dbReference>
<dbReference type="AlphaFoldDB" id="A0A419W6P1"/>
<evidence type="ECO:0000256" key="4">
    <source>
        <dbReference type="ARBA" id="ARBA00022989"/>
    </source>
</evidence>
<accession>A0A419W6P1</accession>
<dbReference type="RefSeq" id="WP_120272450.1">
    <property type="nucleotide sequence ID" value="NZ_RAPN01000001.1"/>
</dbReference>
<evidence type="ECO:0000256" key="5">
    <source>
        <dbReference type="ARBA" id="ARBA00023136"/>
    </source>
</evidence>
<comment type="caution">
    <text evidence="7">The sequence shown here is derived from an EMBL/GenBank/DDBJ whole genome shotgun (WGS) entry which is preliminary data.</text>
</comment>
<dbReference type="Proteomes" id="UP000283387">
    <property type="component" value="Unassembled WGS sequence"/>
</dbReference>
<proteinExistence type="predicted"/>
<evidence type="ECO:0000256" key="2">
    <source>
        <dbReference type="ARBA" id="ARBA00022475"/>
    </source>
</evidence>
<evidence type="ECO:0000256" key="1">
    <source>
        <dbReference type="ARBA" id="ARBA00004651"/>
    </source>
</evidence>
<feature type="transmembrane region" description="Helical" evidence="6">
    <location>
        <begin position="246"/>
        <end position="272"/>
    </location>
</feature>
<keyword evidence="2" id="KW-1003">Cell membrane</keyword>
<feature type="transmembrane region" description="Helical" evidence="6">
    <location>
        <begin position="142"/>
        <end position="168"/>
    </location>
</feature>
<sequence>MKQKLNSIWKIFRKAIVHFLDNRPIQLAGTTAYFAIFSTAPILIIIISVFGYLAGQSTIRGKLFDELNVLVGSESSSLLQDAIDNYKIAENSGIGSIIGIILFLVFATTLFTVMQDSINYIWRVKVKSNFKMNLLKLVMDRLASFGVILSIGFVLLISLVVDAGISVLSNFLTNHFSSNFVFLARLTNHVLTLGIIMSAFALIFRFLPDVEVHWSAAWFGAGFTALLFTLGKILIGILVGSSNLGAVYGAASSVIVLLMWVYYSSLIFYFGVQLSYEFSRFRQHRNQPNNYAIPFRIDKDV</sequence>
<keyword evidence="8" id="KW-1185">Reference proteome</keyword>
<dbReference type="Pfam" id="PF03631">
    <property type="entry name" value="Virul_fac_BrkB"/>
    <property type="match status" value="1"/>
</dbReference>
<feature type="transmembrane region" description="Helical" evidence="6">
    <location>
        <begin position="32"/>
        <end position="54"/>
    </location>
</feature>
<dbReference type="PIRSF" id="PIRSF035875">
    <property type="entry name" value="RNase_BN"/>
    <property type="match status" value="1"/>
</dbReference>
<feature type="transmembrane region" description="Helical" evidence="6">
    <location>
        <begin position="216"/>
        <end position="240"/>
    </location>
</feature>
<protein>
    <submittedName>
        <fullName evidence="7">Membrane protein</fullName>
    </submittedName>
</protein>
<dbReference type="PANTHER" id="PTHR30213">
    <property type="entry name" value="INNER MEMBRANE PROTEIN YHJD"/>
    <property type="match status" value="1"/>
</dbReference>
<name>A0A419W6P1_9BACT</name>
<comment type="subcellular location">
    <subcellularLocation>
        <location evidence="1">Cell membrane</location>
        <topology evidence="1">Multi-pass membrane protein</topology>
    </subcellularLocation>
</comment>
<keyword evidence="5 6" id="KW-0472">Membrane</keyword>
<keyword evidence="3 6" id="KW-0812">Transmembrane</keyword>
<dbReference type="OrthoDB" id="9797028at2"/>
<feature type="transmembrane region" description="Helical" evidence="6">
    <location>
        <begin position="94"/>
        <end position="122"/>
    </location>
</feature>
<organism evidence="7 8">
    <name type="scientific">Mangrovibacterium diazotrophicum</name>
    <dbReference type="NCBI Taxonomy" id="1261403"/>
    <lineage>
        <taxon>Bacteria</taxon>
        <taxon>Pseudomonadati</taxon>
        <taxon>Bacteroidota</taxon>
        <taxon>Bacteroidia</taxon>
        <taxon>Marinilabiliales</taxon>
        <taxon>Prolixibacteraceae</taxon>
        <taxon>Mangrovibacterium</taxon>
    </lineage>
</organism>
<gene>
    <name evidence="7" type="ORF">BC643_1464</name>
</gene>
<dbReference type="PANTHER" id="PTHR30213:SF1">
    <property type="entry name" value="INNER MEMBRANE PROTEIN YHJD"/>
    <property type="match status" value="1"/>
</dbReference>
<evidence type="ECO:0000313" key="8">
    <source>
        <dbReference type="Proteomes" id="UP000283387"/>
    </source>
</evidence>
<dbReference type="InterPro" id="IPR017039">
    <property type="entry name" value="Virul_fac_BrkB"/>
</dbReference>